<comment type="similarity">
    <text evidence="1 2">Belongs to the GST superfamily.</text>
</comment>
<dbReference type="PANTHER" id="PTHR44051:SF8">
    <property type="entry name" value="GLUTATHIONE S-TRANSFERASE GSTA"/>
    <property type="match status" value="1"/>
</dbReference>
<dbReference type="OMA" id="GHSGAEY"/>
<dbReference type="InterPro" id="IPR004045">
    <property type="entry name" value="Glutathione_S-Trfase_N"/>
</dbReference>
<dbReference type="VEuPathDB" id="FungiDB:F503_07490"/>
<dbReference type="InterPro" id="IPR036249">
    <property type="entry name" value="Thioredoxin-like_sf"/>
</dbReference>
<evidence type="ECO:0000259" key="3">
    <source>
        <dbReference type="PROSITE" id="PS50404"/>
    </source>
</evidence>
<accession>S3C8A1</accession>
<sequence>MTHRLGRLASQLSSLSRPFSTTTTTTTASTSTSTSLLSTAKMAASDIHLYTAQTPNGIKVSLLLEELGLQYKTTAIDLSKNTQKEPWFLEINPNGRIPALSDTHTDGSPIHLFESGAILLYLADRYDKNHKLSYPHGSREYYEVNNWLFFQMAGLGPMQGQANHFLRYAAETIQYGIDRYGNETRRLYRVLDTHLAKSTSGFLVGDRLTIADIATWPWVASHDWAGIDWSDMPHLQAWFHKILARPAIEKGRHIPSRHTALDKRTPEEIEEFANAARAWVQKGMAEDSKK</sequence>
<proteinExistence type="inferred from homology"/>
<dbReference type="SFLD" id="SFLDS00019">
    <property type="entry name" value="Glutathione_Transferase_(cytos"/>
    <property type="match status" value="1"/>
</dbReference>
<dbReference type="CDD" id="cd03048">
    <property type="entry name" value="GST_N_Ure2p_like"/>
    <property type="match status" value="1"/>
</dbReference>
<evidence type="ECO:0000256" key="1">
    <source>
        <dbReference type="ARBA" id="ARBA00007409"/>
    </source>
</evidence>
<dbReference type="PANTHER" id="PTHR44051">
    <property type="entry name" value="GLUTATHIONE S-TRANSFERASE-RELATED"/>
    <property type="match status" value="1"/>
</dbReference>
<dbReference type="EMBL" id="KE148147">
    <property type="protein sequence ID" value="EPE09714.1"/>
    <property type="molecule type" value="Genomic_DNA"/>
</dbReference>
<evidence type="ECO:0000256" key="2">
    <source>
        <dbReference type="RuleBase" id="RU003494"/>
    </source>
</evidence>
<dbReference type="FunFam" id="3.40.30.10:FF:000172">
    <property type="entry name" value="Glutathione S-transferase GstA"/>
    <property type="match status" value="1"/>
</dbReference>
<dbReference type="Proteomes" id="UP000016923">
    <property type="component" value="Unassembled WGS sequence"/>
</dbReference>
<dbReference type="SFLD" id="SFLDG01151">
    <property type="entry name" value="Main.2:_Nu-like"/>
    <property type="match status" value="1"/>
</dbReference>
<evidence type="ECO:0000313" key="6">
    <source>
        <dbReference type="Proteomes" id="UP000016923"/>
    </source>
</evidence>
<dbReference type="InterPro" id="IPR036282">
    <property type="entry name" value="Glutathione-S-Trfase_C_sf"/>
</dbReference>
<evidence type="ECO:0000313" key="5">
    <source>
        <dbReference type="EMBL" id="EPE09714.1"/>
    </source>
</evidence>
<dbReference type="PROSITE" id="PS50404">
    <property type="entry name" value="GST_NTER"/>
    <property type="match status" value="1"/>
</dbReference>
<protein>
    <submittedName>
        <fullName evidence="5">Glutathione s-transferase</fullName>
    </submittedName>
</protein>
<dbReference type="PROSITE" id="PS50405">
    <property type="entry name" value="GST_CTER"/>
    <property type="match status" value="1"/>
</dbReference>
<dbReference type="GO" id="GO:0016740">
    <property type="term" value="F:transferase activity"/>
    <property type="evidence" value="ECO:0007669"/>
    <property type="project" value="UniProtKB-KW"/>
</dbReference>
<dbReference type="Gene3D" id="3.40.30.10">
    <property type="entry name" value="Glutaredoxin"/>
    <property type="match status" value="1"/>
</dbReference>
<dbReference type="Pfam" id="PF00043">
    <property type="entry name" value="GST_C"/>
    <property type="match status" value="1"/>
</dbReference>
<dbReference type="Pfam" id="PF02798">
    <property type="entry name" value="GST_N"/>
    <property type="match status" value="1"/>
</dbReference>
<dbReference type="STRING" id="1262450.S3C8A1"/>
<name>S3C8A1_OPHP1</name>
<dbReference type="SUPFAM" id="SSF47616">
    <property type="entry name" value="GST C-terminal domain-like"/>
    <property type="match status" value="1"/>
</dbReference>
<keyword evidence="5" id="KW-0808">Transferase</keyword>
<gene>
    <name evidence="5" type="ORF">F503_07490</name>
</gene>
<dbReference type="OrthoDB" id="422574at2759"/>
<reference evidence="5 6" key="1">
    <citation type="journal article" date="2013" name="BMC Genomics">
        <title>The genome and transcriptome of the pine saprophyte Ophiostoma piceae, and a comparison with the bark beetle-associated pine pathogen Grosmannia clavigera.</title>
        <authorList>
            <person name="Haridas S."/>
            <person name="Wang Y."/>
            <person name="Lim L."/>
            <person name="Massoumi Alamouti S."/>
            <person name="Jackman S."/>
            <person name="Docking R."/>
            <person name="Robertson G."/>
            <person name="Birol I."/>
            <person name="Bohlmann J."/>
            <person name="Breuil C."/>
        </authorList>
    </citation>
    <scope>NUCLEOTIDE SEQUENCE [LARGE SCALE GENOMIC DNA]</scope>
    <source>
        <strain evidence="5 6">UAMH 11346</strain>
    </source>
</reference>
<feature type="domain" description="GST N-terminal" evidence="3">
    <location>
        <begin position="44"/>
        <end position="130"/>
    </location>
</feature>
<keyword evidence="6" id="KW-1185">Reference proteome</keyword>
<dbReference type="AlphaFoldDB" id="S3C8A1"/>
<dbReference type="SUPFAM" id="SSF52833">
    <property type="entry name" value="Thioredoxin-like"/>
    <property type="match status" value="1"/>
</dbReference>
<dbReference type="InterPro" id="IPR004046">
    <property type="entry name" value="GST_C"/>
</dbReference>
<dbReference type="SFLD" id="SFLDG00358">
    <property type="entry name" value="Main_(cytGST)"/>
    <property type="match status" value="1"/>
</dbReference>
<organism evidence="5 6">
    <name type="scientific">Ophiostoma piceae (strain UAMH 11346)</name>
    <name type="common">Sap stain fungus</name>
    <dbReference type="NCBI Taxonomy" id="1262450"/>
    <lineage>
        <taxon>Eukaryota</taxon>
        <taxon>Fungi</taxon>
        <taxon>Dikarya</taxon>
        <taxon>Ascomycota</taxon>
        <taxon>Pezizomycotina</taxon>
        <taxon>Sordariomycetes</taxon>
        <taxon>Sordariomycetidae</taxon>
        <taxon>Ophiostomatales</taxon>
        <taxon>Ophiostomataceae</taxon>
        <taxon>Ophiostoma</taxon>
    </lineage>
</organism>
<dbReference type="HOGENOM" id="CLU_011226_14_0_1"/>
<dbReference type="Gene3D" id="1.20.1050.10">
    <property type="match status" value="1"/>
</dbReference>
<dbReference type="CDD" id="cd10291">
    <property type="entry name" value="GST_C_YfcG_like"/>
    <property type="match status" value="1"/>
</dbReference>
<evidence type="ECO:0000259" key="4">
    <source>
        <dbReference type="PROSITE" id="PS50405"/>
    </source>
</evidence>
<feature type="domain" description="GST C-terminal" evidence="4">
    <location>
        <begin position="137"/>
        <end position="267"/>
    </location>
</feature>
<dbReference type="eggNOG" id="KOG0867">
    <property type="taxonomic scope" value="Eukaryota"/>
</dbReference>
<dbReference type="InterPro" id="IPR040079">
    <property type="entry name" value="Glutathione_S-Trfase"/>
</dbReference>
<dbReference type="InterPro" id="IPR010987">
    <property type="entry name" value="Glutathione-S-Trfase_C-like"/>
</dbReference>